<evidence type="ECO:0000313" key="3">
    <source>
        <dbReference type="Proteomes" id="UP000199584"/>
    </source>
</evidence>
<dbReference type="STRING" id="39060.SAMN05660706_11943"/>
<sequence>MDTQDIIFITREKRKTIIITGKEKYSINESLNSIEARLTGNTFFRSHRAYIVNLNMIREIHPWGKNGYEITFSGTRQTAILAANKAGKLEKIMALPS</sequence>
<keyword evidence="2" id="KW-0238">DNA-binding</keyword>
<protein>
    <submittedName>
        <fullName evidence="2">LytTr DNA-binding domain-containing protein</fullName>
    </submittedName>
</protein>
<accession>A0A1I6DWL5</accession>
<dbReference type="PROSITE" id="PS50930">
    <property type="entry name" value="HTH_LYTTR"/>
    <property type="match status" value="1"/>
</dbReference>
<feature type="domain" description="HTH LytTR-type" evidence="1">
    <location>
        <begin position="1"/>
        <end position="95"/>
    </location>
</feature>
<dbReference type="EMBL" id="FOYM01000019">
    <property type="protein sequence ID" value="SFR09731.1"/>
    <property type="molecule type" value="Genomic_DNA"/>
</dbReference>
<dbReference type="GO" id="GO:0003677">
    <property type="term" value="F:DNA binding"/>
    <property type="evidence" value="ECO:0007669"/>
    <property type="project" value="UniProtKB-KW"/>
</dbReference>
<gene>
    <name evidence="2" type="ORF">SAMN05660706_11943</name>
</gene>
<dbReference type="Gene3D" id="2.40.50.1020">
    <property type="entry name" value="LytTr DNA-binding domain"/>
    <property type="match status" value="1"/>
</dbReference>
<dbReference type="Pfam" id="PF04397">
    <property type="entry name" value="LytTR"/>
    <property type="match status" value="1"/>
</dbReference>
<proteinExistence type="predicted"/>
<dbReference type="GO" id="GO:0000156">
    <property type="term" value="F:phosphorelay response regulator activity"/>
    <property type="evidence" value="ECO:0007669"/>
    <property type="project" value="InterPro"/>
</dbReference>
<name>A0A1I6DWL5_9FIRM</name>
<evidence type="ECO:0000313" key="2">
    <source>
        <dbReference type="EMBL" id="SFR09731.1"/>
    </source>
</evidence>
<dbReference type="SMART" id="SM00850">
    <property type="entry name" value="LytTR"/>
    <property type="match status" value="1"/>
</dbReference>
<dbReference type="Proteomes" id="UP000199584">
    <property type="component" value="Unassembled WGS sequence"/>
</dbReference>
<reference evidence="3" key="1">
    <citation type="submission" date="2016-10" db="EMBL/GenBank/DDBJ databases">
        <authorList>
            <person name="Varghese N."/>
            <person name="Submissions S."/>
        </authorList>
    </citation>
    <scope>NUCLEOTIDE SEQUENCE [LARGE SCALE GENOMIC DNA]</scope>
    <source>
        <strain evidence="3">DSM 3669</strain>
    </source>
</reference>
<dbReference type="AlphaFoldDB" id="A0A1I6DWL5"/>
<evidence type="ECO:0000259" key="1">
    <source>
        <dbReference type="PROSITE" id="PS50930"/>
    </source>
</evidence>
<dbReference type="PANTHER" id="PTHR37299:SF1">
    <property type="entry name" value="STAGE 0 SPORULATION PROTEIN A HOMOLOG"/>
    <property type="match status" value="1"/>
</dbReference>
<dbReference type="InterPro" id="IPR046947">
    <property type="entry name" value="LytR-like"/>
</dbReference>
<dbReference type="PANTHER" id="PTHR37299">
    <property type="entry name" value="TRANSCRIPTIONAL REGULATOR-RELATED"/>
    <property type="match status" value="1"/>
</dbReference>
<dbReference type="RefSeq" id="WP_165608295.1">
    <property type="nucleotide sequence ID" value="NZ_FOYM01000019.1"/>
</dbReference>
<keyword evidence="3" id="KW-1185">Reference proteome</keyword>
<dbReference type="InterPro" id="IPR007492">
    <property type="entry name" value="LytTR_DNA-bd_dom"/>
</dbReference>
<organism evidence="2 3">
    <name type="scientific">Desulfoscipio geothermicus DSM 3669</name>
    <dbReference type="NCBI Taxonomy" id="1121426"/>
    <lineage>
        <taxon>Bacteria</taxon>
        <taxon>Bacillati</taxon>
        <taxon>Bacillota</taxon>
        <taxon>Clostridia</taxon>
        <taxon>Eubacteriales</taxon>
        <taxon>Desulfallaceae</taxon>
        <taxon>Desulfoscipio</taxon>
    </lineage>
</organism>